<organism evidence="1 2">
    <name type="scientific">Gnathostoma spinigerum</name>
    <dbReference type="NCBI Taxonomy" id="75299"/>
    <lineage>
        <taxon>Eukaryota</taxon>
        <taxon>Metazoa</taxon>
        <taxon>Ecdysozoa</taxon>
        <taxon>Nematoda</taxon>
        <taxon>Chromadorea</taxon>
        <taxon>Rhabditida</taxon>
        <taxon>Spirurina</taxon>
        <taxon>Gnathostomatomorpha</taxon>
        <taxon>Gnathostomatoidea</taxon>
        <taxon>Gnathostomatidae</taxon>
        <taxon>Gnathostoma</taxon>
    </lineage>
</organism>
<comment type="caution">
    <text evidence="1">The sequence shown here is derived from an EMBL/GenBank/DDBJ whole genome shotgun (WGS) entry which is preliminary data.</text>
</comment>
<accession>A0ABD6ED97</accession>
<dbReference type="Proteomes" id="UP001608902">
    <property type="component" value="Unassembled WGS sequence"/>
</dbReference>
<proteinExistence type="predicted"/>
<reference evidence="1 2" key="1">
    <citation type="submission" date="2024-08" db="EMBL/GenBank/DDBJ databases">
        <title>Gnathostoma spinigerum genome.</title>
        <authorList>
            <person name="Gonzalez-Bertolin B."/>
            <person name="Monzon S."/>
            <person name="Zaballos A."/>
            <person name="Jimenez P."/>
            <person name="Dekumyoy P."/>
            <person name="Varona S."/>
            <person name="Cuesta I."/>
            <person name="Sumanam S."/>
            <person name="Adisakwattana P."/>
            <person name="Gasser R.B."/>
            <person name="Hernandez-Gonzalez A."/>
            <person name="Young N.D."/>
            <person name="Perteguer M.J."/>
        </authorList>
    </citation>
    <scope>NUCLEOTIDE SEQUENCE [LARGE SCALE GENOMIC DNA]</scope>
    <source>
        <strain evidence="1">AL3</strain>
        <tissue evidence="1">Liver</tissue>
    </source>
</reference>
<evidence type="ECO:0000313" key="1">
    <source>
        <dbReference type="EMBL" id="MFH4977631.1"/>
    </source>
</evidence>
<evidence type="ECO:0000313" key="2">
    <source>
        <dbReference type="Proteomes" id="UP001608902"/>
    </source>
</evidence>
<sequence>MAVHSKISYPPIVCQVSPFAAEGTSHRVIRFAAVVHTTFSDLSESNSVPWRHFDALILRILSPVANFCCHIDTVSWEFFGTVILCSFYLCNDHTTNP</sequence>
<gene>
    <name evidence="1" type="ORF">AB6A40_004340</name>
</gene>
<protein>
    <submittedName>
        <fullName evidence="1">Uncharacterized protein</fullName>
    </submittedName>
</protein>
<keyword evidence="2" id="KW-1185">Reference proteome</keyword>
<dbReference type="EMBL" id="JBGFUD010002463">
    <property type="protein sequence ID" value="MFH4977631.1"/>
    <property type="molecule type" value="Genomic_DNA"/>
</dbReference>
<dbReference type="AlphaFoldDB" id="A0ABD6ED97"/>
<name>A0ABD6ED97_9BILA</name>